<keyword evidence="2" id="KW-1185">Reference proteome</keyword>
<proteinExistence type="predicted"/>
<dbReference type="AlphaFoldDB" id="F6DTV4"/>
<sequence length="138" mass="16099">MKKIVCEIISSPDHVIKFIEESMFGFDETRVKFKATREKEAYLIIELVNKIPALSWFEAAEKWLREKRYFKGKHAFKIVGVTTYGIAIYDDAHLARKDVSVFIPWSNIAGIHTHTDEDLVEMENEVKRLPYLHREGGK</sequence>
<dbReference type="KEGG" id="dru:Desru_0687"/>
<dbReference type="STRING" id="696281.Desru_0687"/>
<name>F6DTV4_DESRL</name>
<reference evidence="1 2" key="2">
    <citation type="journal article" date="2012" name="Stand. Genomic Sci.">
        <title>Complete genome sequence of the sulfate-reducing firmicute Desulfotomaculum ruminis type strain (DL(T)).</title>
        <authorList>
            <person name="Spring S."/>
            <person name="Visser M."/>
            <person name="Lu M."/>
            <person name="Copeland A."/>
            <person name="Lapidus A."/>
            <person name="Lucas S."/>
            <person name="Cheng J.F."/>
            <person name="Han C."/>
            <person name="Tapia R."/>
            <person name="Goodwin L.A."/>
            <person name="Pitluck S."/>
            <person name="Ivanova N."/>
            <person name="Land M."/>
            <person name="Hauser L."/>
            <person name="Larimer F."/>
            <person name="Rohde M."/>
            <person name="Goker M."/>
            <person name="Detter J.C."/>
            <person name="Kyrpides N.C."/>
            <person name="Woyke T."/>
            <person name="Schaap P.J."/>
            <person name="Plugge C.M."/>
            <person name="Muyzer G."/>
            <person name="Kuever J."/>
            <person name="Pereira I.A."/>
            <person name="Parshina S.N."/>
            <person name="Bernier-Latmani R."/>
            <person name="Stams A.J."/>
            <person name="Klenk H.P."/>
        </authorList>
    </citation>
    <scope>NUCLEOTIDE SEQUENCE [LARGE SCALE GENOMIC DNA]</scope>
    <source>
        <strain evidence="2">ATCC 23193 / DSM 2154 / NCIB 8452 / DL</strain>
    </source>
</reference>
<evidence type="ECO:0000313" key="2">
    <source>
        <dbReference type="Proteomes" id="UP000009234"/>
    </source>
</evidence>
<dbReference type="RefSeq" id="WP_013840746.1">
    <property type="nucleotide sequence ID" value="NC_015589.1"/>
</dbReference>
<dbReference type="Proteomes" id="UP000009234">
    <property type="component" value="Chromosome"/>
</dbReference>
<dbReference type="EMBL" id="CP002780">
    <property type="protein sequence ID" value="AEG58972.1"/>
    <property type="molecule type" value="Genomic_DNA"/>
</dbReference>
<organism evidence="1 2">
    <name type="scientific">Desulforamulus ruminis (strain ATCC 23193 / DSM 2154 / NCIMB 8452 / DL)</name>
    <name type="common">Desulfotomaculum ruminis</name>
    <dbReference type="NCBI Taxonomy" id="696281"/>
    <lineage>
        <taxon>Bacteria</taxon>
        <taxon>Bacillati</taxon>
        <taxon>Bacillota</taxon>
        <taxon>Clostridia</taxon>
        <taxon>Eubacteriales</taxon>
        <taxon>Peptococcaceae</taxon>
        <taxon>Desulforamulus</taxon>
    </lineage>
</organism>
<gene>
    <name evidence="1" type="ordered locus">Desru_0687</name>
</gene>
<dbReference type="HOGENOM" id="CLU_1851950_0_0_9"/>
<accession>F6DTV4</accession>
<protein>
    <submittedName>
        <fullName evidence="1">Uncharacterized protein</fullName>
    </submittedName>
</protein>
<evidence type="ECO:0000313" key="1">
    <source>
        <dbReference type="EMBL" id="AEG58972.1"/>
    </source>
</evidence>
<reference evidence="2" key="1">
    <citation type="submission" date="2011-05" db="EMBL/GenBank/DDBJ databases">
        <title>Complete sequence of Desulfotomaculum ruminis DSM 2154.</title>
        <authorList>
            <person name="Lucas S."/>
            <person name="Copeland A."/>
            <person name="Lapidus A."/>
            <person name="Cheng J.-F."/>
            <person name="Goodwin L."/>
            <person name="Pitluck S."/>
            <person name="Lu M."/>
            <person name="Detter J.C."/>
            <person name="Han C."/>
            <person name="Tapia R."/>
            <person name="Land M."/>
            <person name="Hauser L."/>
            <person name="Kyrpides N."/>
            <person name="Ivanova N."/>
            <person name="Mikhailova N."/>
            <person name="Pagani I."/>
            <person name="Stams A.J.M."/>
            <person name="Plugge C.M."/>
            <person name="Muyzer G."/>
            <person name="Kuever J."/>
            <person name="Parshina S.N."/>
            <person name="Ivanova A.E."/>
            <person name="Nazina T.N."/>
            <person name="Brambilla E."/>
            <person name="Spring S."/>
            <person name="Klenk H.-P."/>
            <person name="Woyke T."/>
        </authorList>
    </citation>
    <scope>NUCLEOTIDE SEQUENCE [LARGE SCALE GENOMIC DNA]</scope>
    <source>
        <strain evidence="2">ATCC 23193 / DSM 2154 / NCIB 8452 / DL</strain>
    </source>
</reference>